<feature type="transmembrane region" description="Helical" evidence="2">
    <location>
        <begin position="57"/>
        <end position="82"/>
    </location>
</feature>
<sequence>MYAIVEATWAVTGTTVPFTLHTPYSPIAQLILAGLAIAAGVACWATRRRVAQPGRIAIGGALLLATPVLAMGATGLPGYFVTLASGSGLESATGLAHVLLSSALTALLVLVALSYRRRLAGACPRCGQKHTGGHDAPLVHPSASTASPRTRRLAYLLMCGMLPWAGVKTIWTLGGDALGITAEKWKESNSGGSEVAKALAEVGIDVTVLAAGLGFFLLTGLMYPWGQVFPRWTLILSGRRVPRLLPLIPAWLTAFGLSVYGVLLVIYAPLAALGVLPAPKLDTDLGATLSGTLWLAAFGGMAFGGLGFALLAAARSYSARTRPVCATAATSEAPPTETARADAPASAAPADWRTAGAGRDPAQLSPTGRDGSINSH</sequence>
<reference evidence="3 4" key="1">
    <citation type="submission" date="2024-10" db="EMBL/GenBank/DDBJ databases">
        <title>The Natural Products Discovery Center: Release of the First 8490 Sequenced Strains for Exploring Actinobacteria Biosynthetic Diversity.</title>
        <authorList>
            <person name="Kalkreuter E."/>
            <person name="Kautsar S.A."/>
            <person name="Yang D."/>
            <person name="Bader C.D."/>
            <person name="Teijaro C.N."/>
            <person name="Fluegel L."/>
            <person name="Davis C.M."/>
            <person name="Simpson J.R."/>
            <person name="Lauterbach L."/>
            <person name="Steele A.D."/>
            <person name="Gui C."/>
            <person name="Meng S."/>
            <person name="Li G."/>
            <person name="Viehrig K."/>
            <person name="Ye F."/>
            <person name="Su P."/>
            <person name="Kiefer A.F."/>
            <person name="Nichols A."/>
            <person name="Cepeda A.J."/>
            <person name="Yan W."/>
            <person name="Fan B."/>
            <person name="Jiang Y."/>
            <person name="Adhikari A."/>
            <person name="Zheng C.-J."/>
            <person name="Schuster L."/>
            <person name="Cowan T.M."/>
            <person name="Smanski M.J."/>
            <person name="Chevrette M.G."/>
            <person name="De Carvalho L.P.S."/>
            <person name="Shen B."/>
        </authorList>
    </citation>
    <scope>NUCLEOTIDE SEQUENCE [LARGE SCALE GENOMIC DNA]</scope>
    <source>
        <strain evidence="3 4">NPDC012605</strain>
    </source>
</reference>
<feature type="transmembrane region" description="Helical" evidence="2">
    <location>
        <begin position="27"/>
        <end position="45"/>
    </location>
</feature>
<dbReference type="RefSeq" id="WP_388310034.1">
    <property type="nucleotide sequence ID" value="NZ_JBIBDZ010000011.1"/>
</dbReference>
<evidence type="ECO:0000313" key="4">
    <source>
        <dbReference type="Proteomes" id="UP001602370"/>
    </source>
</evidence>
<proteinExistence type="predicted"/>
<keyword evidence="4" id="KW-1185">Reference proteome</keyword>
<keyword evidence="2" id="KW-0472">Membrane</keyword>
<feature type="compositionally biased region" description="Low complexity" evidence="1">
    <location>
        <begin position="327"/>
        <end position="355"/>
    </location>
</feature>
<keyword evidence="2" id="KW-1133">Transmembrane helix</keyword>
<organism evidence="3 4">
    <name type="scientific">Streptomyces flavochromogenes</name>
    <dbReference type="NCBI Taxonomy" id="68199"/>
    <lineage>
        <taxon>Bacteria</taxon>
        <taxon>Bacillati</taxon>
        <taxon>Actinomycetota</taxon>
        <taxon>Actinomycetes</taxon>
        <taxon>Kitasatosporales</taxon>
        <taxon>Streptomycetaceae</taxon>
        <taxon>Streptomyces</taxon>
    </lineage>
</organism>
<feature type="transmembrane region" description="Helical" evidence="2">
    <location>
        <begin position="202"/>
        <end position="223"/>
    </location>
</feature>
<feature type="transmembrane region" description="Helical" evidence="2">
    <location>
        <begin position="293"/>
        <end position="313"/>
    </location>
</feature>
<feature type="transmembrane region" description="Helical" evidence="2">
    <location>
        <begin position="153"/>
        <end position="171"/>
    </location>
</feature>
<gene>
    <name evidence="3" type="ORF">ACFY8C_30740</name>
</gene>
<dbReference type="EMBL" id="JBIBDZ010000011">
    <property type="protein sequence ID" value="MFF5922673.1"/>
    <property type="molecule type" value="Genomic_DNA"/>
</dbReference>
<name>A0ABW6XYU6_9ACTN</name>
<feature type="region of interest" description="Disordered" evidence="1">
    <location>
        <begin position="327"/>
        <end position="376"/>
    </location>
</feature>
<evidence type="ECO:0000256" key="2">
    <source>
        <dbReference type="SAM" id="Phobius"/>
    </source>
</evidence>
<dbReference type="Proteomes" id="UP001602370">
    <property type="component" value="Unassembled WGS sequence"/>
</dbReference>
<feature type="transmembrane region" description="Helical" evidence="2">
    <location>
        <begin position="244"/>
        <end position="273"/>
    </location>
</feature>
<keyword evidence="2" id="KW-0812">Transmembrane</keyword>
<accession>A0ABW6XYU6</accession>
<comment type="caution">
    <text evidence="3">The sequence shown here is derived from an EMBL/GenBank/DDBJ whole genome shotgun (WGS) entry which is preliminary data.</text>
</comment>
<evidence type="ECO:0000256" key="1">
    <source>
        <dbReference type="SAM" id="MobiDB-lite"/>
    </source>
</evidence>
<feature type="transmembrane region" description="Helical" evidence="2">
    <location>
        <begin position="94"/>
        <end position="115"/>
    </location>
</feature>
<protein>
    <submittedName>
        <fullName evidence="3">Uncharacterized protein</fullName>
    </submittedName>
</protein>
<evidence type="ECO:0000313" key="3">
    <source>
        <dbReference type="EMBL" id="MFF5922673.1"/>
    </source>
</evidence>